<feature type="domain" description="Predicted membrane protein YciQ-like C-terminal" evidence="3">
    <location>
        <begin position="448"/>
        <end position="564"/>
    </location>
</feature>
<evidence type="ECO:0000313" key="5">
    <source>
        <dbReference type="Proteomes" id="UP000250928"/>
    </source>
</evidence>
<dbReference type="InterPro" id="IPR018702">
    <property type="entry name" value="DUF2207"/>
</dbReference>
<protein>
    <submittedName>
        <fullName evidence="4">DUF2207 domain-containing protein</fullName>
    </submittedName>
</protein>
<feature type="transmembrane region" description="Helical" evidence="1">
    <location>
        <begin position="390"/>
        <end position="410"/>
    </location>
</feature>
<feature type="transmembrane region" description="Helical" evidence="1">
    <location>
        <begin position="243"/>
        <end position="261"/>
    </location>
</feature>
<dbReference type="Pfam" id="PF09972">
    <property type="entry name" value="DUF2207"/>
    <property type="match status" value="1"/>
</dbReference>
<keyword evidence="1" id="KW-0472">Membrane</keyword>
<name>A0A6N4E3K7_9GAMM</name>
<keyword evidence="1" id="KW-1133">Transmembrane helix</keyword>
<sequence length="607" mass="67450">MRGVLAALLLLLAGWLPPSAPLLADERILAYRSDIEVLDDGAMRVEETIRVRAEGAQILRGIFRDFPTDYRDPLGNRYRVGFELLEVARDGHPEPHHTRRLDNGIRIYAGEEQRRLERGEYTYTIRYLTDRQLGFFTDHDELYWNVTGNGWGFPIEQAEARVTLPRGIPINRIRVEGYTGLRGARGEDYRAWVDSEGRARFETTRPLGPGEGLTLVATWPKGYVREPGRGERLGWLLDDNRDGAITLAGLLLLLVYYTFAWRRAGRDPAAGVIIPRYQPPADHSPASMRFVRNMGYDQKAFSAALVNMAVKGYLGIQESDDGQFTLEKSGATPRLAAGEGAIASALLGDGTRRIELRQANHDRLGRALKAHRRSLSADYEKRYFDTNRGYLVPGLLLSAGVMLLGVLSLPEARRETAGLMSVWLGFWSIGVFTLLRSAANSWRSASRGTGRHGRALLQTLFTLPFLAGEVLGIGVLFSEGSAPLTLGLLLLTGVNIAFYQWMKAPTLIGRRLLDQVEGFALYLSVAEQEELDFKHPPERTPQLFERYLPYAIALDLEQRWGERFSSLLHTGGGGYQPRWYQGSGWHGQGISGFASALGSGMGAAVSA</sequence>
<accession>A0A6N4E3K7</accession>
<dbReference type="InterPro" id="IPR048389">
    <property type="entry name" value="YciQ-like_C"/>
</dbReference>
<evidence type="ECO:0000313" key="4">
    <source>
        <dbReference type="EMBL" id="PUE05469.1"/>
    </source>
</evidence>
<dbReference type="EMBL" id="PQCO01000075">
    <property type="protein sequence ID" value="PUE05469.1"/>
    <property type="molecule type" value="Genomic_DNA"/>
</dbReference>
<evidence type="ECO:0000259" key="2">
    <source>
        <dbReference type="Pfam" id="PF09972"/>
    </source>
</evidence>
<feature type="domain" description="Predicted membrane protein YciQ-like C-terminal" evidence="3">
    <location>
        <begin position="275"/>
        <end position="441"/>
    </location>
</feature>
<feature type="non-terminal residue" evidence="4">
    <location>
        <position position="607"/>
    </location>
</feature>
<dbReference type="AlphaFoldDB" id="A0A6N4E3K7"/>
<keyword evidence="1" id="KW-0812">Transmembrane</keyword>
<proteinExistence type="predicted"/>
<dbReference type="Proteomes" id="UP000250928">
    <property type="component" value="Unassembled WGS sequence"/>
</dbReference>
<evidence type="ECO:0000256" key="1">
    <source>
        <dbReference type="SAM" id="Phobius"/>
    </source>
</evidence>
<comment type="caution">
    <text evidence="4">The sequence shown here is derived from an EMBL/GenBank/DDBJ whole genome shotgun (WGS) entry which is preliminary data.</text>
</comment>
<feature type="domain" description="DUF2207" evidence="2">
    <location>
        <begin position="27"/>
        <end position="219"/>
    </location>
</feature>
<evidence type="ECO:0000259" key="3">
    <source>
        <dbReference type="Pfam" id="PF20990"/>
    </source>
</evidence>
<feature type="transmembrane region" description="Helical" evidence="1">
    <location>
        <begin position="483"/>
        <end position="502"/>
    </location>
</feature>
<organism evidence="4 5">
    <name type="scientific">Candidatus Sedimenticola endophacoides</name>
    <dbReference type="NCBI Taxonomy" id="2548426"/>
    <lineage>
        <taxon>Bacteria</taxon>
        <taxon>Pseudomonadati</taxon>
        <taxon>Pseudomonadota</taxon>
        <taxon>Gammaproteobacteria</taxon>
        <taxon>Chromatiales</taxon>
        <taxon>Sedimenticolaceae</taxon>
        <taxon>Sedimenticola</taxon>
    </lineage>
</organism>
<feature type="transmembrane region" description="Helical" evidence="1">
    <location>
        <begin position="455"/>
        <end position="477"/>
    </location>
</feature>
<dbReference type="Pfam" id="PF20990">
    <property type="entry name" value="DUF2207_C"/>
    <property type="match status" value="2"/>
</dbReference>
<gene>
    <name evidence="4" type="ORF">C3L24_01120</name>
</gene>
<feature type="transmembrane region" description="Helical" evidence="1">
    <location>
        <begin position="416"/>
        <end position="435"/>
    </location>
</feature>
<reference evidence="4 5" key="1">
    <citation type="submission" date="2018-01" db="EMBL/GenBank/DDBJ databases">
        <title>Novel co-symbiosis in the lucinid bivalve Phacoides pectinatus.</title>
        <authorList>
            <person name="Lim S.J."/>
            <person name="Davis B.G."/>
            <person name="Gill D.E."/>
            <person name="Engel A.S."/>
            <person name="Anderson L.C."/>
            <person name="Campbell B.J."/>
        </authorList>
    </citation>
    <scope>NUCLEOTIDE SEQUENCE [LARGE SCALE GENOMIC DNA]</scope>
    <source>
        <strain evidence="4">N3_P5</strain>
    </source>
</reference>